<reference evidence="1" key="1">
    <citation type="submission" date="2018-01" db="EMBL/GenBank/DDBJ databases">
        <title>An insight into the sialome of Amazonian anophelines.</title>
        <authorList>
            <person name="Ribeiro J.M."/>
            <person name="Scarpassa V."/>
            <person name="Calvo E."/>
        </authorList>
    </citation>
    <scope>NUCLEOTIDE SEQUENCE</scope>
</reference>
<accession>A0A2M4D6P9</accession>
<name>A0A2M4D6P9_ANODA</name>
<protein>
    <submittedName>
        <fullName evidence="1">Putative secreted protein</fullName>
    </submittedName>
</protein>
<organism evidence="1">
    <name type="scientific">Anopheles darlingi</name>
    <name type="common">Mosquito</name>
    <dbReference type="NCBI Taxonomy" id="43151"/>
    <lineage>
        <taxon>Eukaryota</taxon>
        <taxon>Metazoa</taxon>
        <taxon>Ecdysozoa</taxon>
        <taxon>Arthropoda</taxon>
        <taxon>Hexapoda</taxon>
        <taxon>Insecta</taxon>
        <taxon>Pterygota</taxon>
        <taxon>Neoptera</taxon>
        <taxon>Endopterygota</taxon>
        <taxon>Diptera</taxon>
        <taxon>Nematocera</taxon>
        <taxon>Culicoidea</taxon>
        <taxon>Culicidae</taxon>
        <taxon>Anophelinae</taxon>
        <taxon>Anopheles</taxon>
    </lineage>
</organism>
<dbReference type="AlphaFoldDB" id="A0A2M4D6P9"/>
<proteinExistence type="predicted"/>
<dbReference type="EMBL" id="GGFL01009041">
    <property type="protein sequence ID" value="MBW73219.1"/>
    <property type="molecule type" value="Transcribed_RNA"/>
</dbReference>
<evidence type="ECO:0000313" key="1">
    <source>
        <dbReference type="EMBL" id="MBW73219.1"/>
    </source>
</evidence>
<sequence>MLVLPTSVLSNLTRTFATTVMFCDAFSLCTLHVYTPASVSSARLMMNFRSAGIRLKRPFSDSISLTFLPYPSVNGFAISKNFSLLEASS</sequence>